<dbReference type="Proteomes" id="UP000070133">
    <property type="component" value="Unassembled WGS sequence"/>
</dbReference>
<proteinExistence type="predicted"/>
<protein>
    <submittedName>
        <fullName evidence="1">Uncharacterized protein</fullName>
    </submittedName>
</protein>
<sequence length="65" mass="7420">MLVTEANLEPAYERYSVHTDTFTTKRTFACLQNSSGTANVEDQQTGFFSLSGFFIAQMFEILYNH</sequence>
<keyword evidence="2" id="KW-1185">Reference proteome</keyword>
<dbReference type="AlphaFoldDB" id="A0A139GX98"/>
<gene>
    <name evidence="1" type="ORF">AC578_7614</name>
</gene>
<accession>A0A139GX98</accession>
<evidence type="ECO:0000313" key="1">
    <source>
        <dbReference type="EMBL" id="KXS94758.1"/>
    </source>
</evidence>
<dbReference type="EMBL" id="LFZN01000259">
    <property type="protein sequence ID" value="KXS94758.1"/>
    <property type="molecule type" value="Genomic_DNA"/>
</dbReference>
<organism evidence="1 2">
    <name type="scientific">Pseudocercospora eumusae</name>
    <dbReference type="NCBI Taxonomy" id="321146"/>
    <lineage>
        <taxon>Eukaryota</taxon>
        <taxon>Fungi</taxon>
        <taxon>Dikarya</taxon>
        <taxon>Ascomycota</taxon>
        <taxon>Pezizomycotina</taxon>
        <taxon>Dothideomycetes</taxon>
        <taxon>Dothideomycetidae</taxon>
        <taxon>Mycosphaerellales</taxon>
        <taxon>Mycosphaerellaceae</taxon>
        <taxon>Pseudocercospora</taxon>
    </lineage>
</organism>
<reference evidence="1 2" key="1">
    <citation type="submission" date="2015-07" db="EMBL/GenBank/DDBJ databases">
        <title>Comparative genomics of the Sigatoka disease complex on banana suggests a link between parallel evolutionary changes in Pseudocercospora fijiensis and Pseudocercospora eumusae and increased virulence on the banana host.</title>
        <authorList>
            <person name="Chang T.-C."/>
            <person name="Salvucci A."/>
            <person name="Crous P.W."/>
            <person name="Stergiopoulos I."/>
        </authorList>
    </citation>
    <scope>NUCLEOTIDE SEQUENCE [LARGE SCALE GENOMIC DNA]</scope>
    <source>
        <strain evidence="1 2">CBS 114824</strain>
    </source>
</reference>
<evidence type="ECO:0000313" key="2">
    <source>
        <dbReference type="Proteomes" id="UP000070133"/>
    </source>
</evidence>
<comment type="caution">
    <text evidence="1">The sequence shown here is derived from an EMBL/GenBank/DDBJ whole genome shotgun (WGS) entry which is preliminary data.</text>
</comment>
<name>A0A139GX98_9PEZI</name>